<dbReference type="InterPro" id="IPR013783">
    <property type="entry name" value="Ig-like_fold"/>
</dbReference>
<evidence type="ECO:0000256" key="2">
    <source>
        <dbReference type="ARBA" id="ARBA00022737"/>
    </source>
</evidence>
<dbReference type="InterPro" id="IPR014756">
    <property type="entry name" value="Ig_E-set"/>
</dbReference>
<evidence type="ECO:0000256" key="1">
    <source>
        <dbReference type="ARBA" id="ARBA00009238"/>
    </source>
</evidence>
<evidence type="ECO:0000313" key="6">
    <source>
        <dbReference type="EMBL" id="KAK7474810.1"/>
    </source>
</evidence>
<dbReference type="InterPro" id="IPR001298">
    <property type="entry name" value="Filamin/ABP280_rpt"/>
</dbReference>
<feature type="domain" description="Caspase family p10" evidence="5">
    <location>
        <begin position="53"/>
        <end position="160"/>
    </location>
</feature>
<dbReference type="InterPro" id="IPR002138">
    <property type="entry name" value="Pept_C14_p10"/>
</dbReference>
<dbReference type="InterPro" id="IPR017868">
    <property type="entry name" value="Filamin/ABP280_repeat-like"/>
</dbReference>
<dbReference type="Gene3D" id="3.30.70.1470">
    <property type="entry name" value="Caspase-like"/>
    <property type="match status" value="1"/>
</dbReference>
<feature type="repeat" description="Filamin" evidence="3">
    <location>
        <begin position="343"/>
        <end position="437"/>
    </location>
</feature>
<reference evidence="6 7" key="1">
    <citation type="journal article" date="2023" name="Sci. Data">
        <title>Genome assembly of the Korean intertidal mud-creeper Batillaria attramentaria.</title>
        <authorList>
            <person name="Patra A.K."/>
            <person name="Ho P.T."/>
            <person name="Jun S."/>
            <person name="Lee S.J."/>
            <person name="Kim Y."/>
            <person name="Won Y.J."/>
        </authorList>
    </citation>
    <scope>NUCLEOTIDE SEQUENCE [LARGE SCALE GENOMIC DNA]</scope>
    <source>
        <strain evidence="6">Wonlab-2016</strain>
    </source>
</reference>
<accession>A0ABD0JJA5</accession>
<evidence type="ECO:0000259" key="5">
    <source>
        <dbReference type="PROSITE" id="PS50207"/>
    </source>
</evidence>
<dbReference type="Gene3D" id="2.60.40.10">
    <property type="entry name" value="Immunoglobulins"/>
    <property type="match status" value="3"/>
</dbReference>
<comment type="caution">
    <text evidence="6">The sequence shown here is derived from an EMBL/GenBank/DDBJ whole genome shotgun (WGS) entry which is preliminary data.</text>
</comment>
<evidence type="ECO:0000256" key="3">
    <source>
        <dbReference type="PROSITE-ProRule" id="PRU00087"/>
    </source>
</evidence>
<dbReference type="SMART" id="SM00557">
    <property type="entry name" value="IG_FLMN"/>
    <property type="match status" value="3"/>
</dbReference>
<dbReference type="SUPFAM" id="SSF81296">
    <property type="entry name" value="E set domains"/>
    <property type="match status" value="3"/>
</dbReference>
<dbReference type="Proteomes" id="UP001519460">
    <property type="component" value="Unassembled WGS sequence"/>
</dbReference>
<evidence type="ECO:0000256" key="4">
    <source>
        <dbReference type="SAM" id="MobiDB-lite"/>
    </source>
</evidence>
<dbReference type="Pfam" id="PF00656">
    <property type="entry name" value="Peptidase_C14"/>
    <property type="match status" value="1"/>
</dbReference>
<dbReference type="PROSITE" id="PS50207">
    <property type="entry name" value="CASPASE_P10"/>
    <property type="match status" value="1"/>
</dbReference>
<dbReference type="InterPro" id="IPR044801">
    <property type="entry name" value="Filamin"/>
</dbReference>
<gene>
    <name evidence="6" type="ORF">BaRGS_00033948</name>
</gene>
<keyword evidence="7" id="KW-1185">Reference proteome</keyword>
<keyword evidence="2" id="KW-0677">Repeat</keyword>
<feature type="compositionally biased region" description="Basic and acidic residues" evidence="4">
    <location>
        <begin position="33"/>
        <end position="43"/>
    </location>
</feature>
<dbReference type="SUPFAM" id="SSF52129">
    <property type="entry name" value="Caspase-like"/>
    <property type="match status" value="1"/>
</dbReference>
<dbReference type="PROSITE" id="PS50194">
    <property type="entry name" value="FILAMIN_REPEAT"/>
    <property type="match status" value="3"/>
</dbReference>
<comment type="similarity">
    <text evidence="1">Belongs to the filamin family.</text>
</comment>
<organism evidence="6 7">
    <name type="scientific">Batillaria attramentaria</name>
    <dbReference type="NCBI Taxonomy" id="370345"/>
    <lineage>
        <taxon>Eukaryota</taxon>
        <taxon>Metazoa</taxon>
        <taxon>Spiralia</taxon>
        <taxon>Lophotrochozoa</taxon>
        <taxon>Mollusca</taxon>
        <taxon>Gastropoda</taxon>
        <taxon>Caenogastropoda</taxon>
        <taxon>Sorbeoconcha</taxon>
        <taxon>Cerithioidea</taxon>
        <taxon>Batillariidae</taxon>
        <taxon>Batillaria</taxon>
    </lineage>
</organism>
<evidence type="ECO:0000313" key="7">
    <source>
        <dbReference type="Proteomes" id="UP001519460"/>
    </source>
</evidence>
<dbReference type="Pfam" id="PF00630">
    <property type="entry name" value="Filamin"/>
    <property type="match status" value="3"/>
</dbReference>
<feature type="repeat" description="Filamin" evidence="3">
    <location>
        <begin position="254"/>
        <end position="340"/>
    </location>
</feature>
<dbReference type="InterPro" id="IPR011600">
    <property type="entry name" value="Pept_C14_caspase"/>
</dbReference>
<name>A0ABD0JJA5_9CAEN</name>
<dbReference type="AlphaFoldDB" id="A0ABD0JJA5"/>
<dbReference type="PANTHER" id="PTHR38537:SF8">
    <property type="entry name" value="FILAMIN-A"/>
    <property type="match status" value="1"/>
</dbReference>
<protein>
    <recommendedName>
        <fullName evidence="5">Caspase family p10 domain-containing protein</fullName>
    </recommendedName>
</protein>
<proteinExistence type="inferred from homology"/>
<feature type="region of interest" description="Disordered" evidence="4">
    <location>
        <begin position="1"/>
        <end position="55"/>
    </location>
</feature>
<feature type="repeat" description="Filamin" evidence="3">
    <location>
        <begin position="161"/>
        <end position="245"/>
    </location>
</feature>
<dbReference type="PANTHER" id="PTHR38537">
    <property type="entry name" value="JITTERBUG, ISOFORM N"/>
    <property type="match status" value="1"/>
</dbReference>
<sequence length="480" mass="53365">MADQEIADGTASTAPQPARGTRRNRTSLPGDNPQEKKIRKVDVNTDDAEPNDRVKPLPNEADFLLSFATVPGYVAYRSPLEGSRYIQTLCDLLDEYAYDLDMLEIMTLLNNTVGQLPEDSEGTIQKQAPIAMTTLPEDSEGTIQKQAPIAMTTLRKKVIFEVLVTGRGVQPKGVRVNDKVDFCVHTEGEVDIFITGPDNSHQMYDKEKVDTRWICTYTPSLPGKYTINLNCSGGVIAKSPIEVEVLPKRKGVPVKAYGPGLQGGRCEQEAVFTVDVGVSSDLDKLSFSLPRSLIVHYEKRTHDEDRIVELRYRPKYQGQYAVHVLWDGEDIPDSPFMVNIEPAADFKAETVDAWGPGLKSDGVVAGKRCTFTIDIRRAVKLAVQFFDEDQEPVDVEVKDNEDGTYSCSYVPVKHHRHIMYITYGGSSDRNSPFIQPYGQEMVCGLGAKYAVVEDVGSAWTKKGVESPPFKKDWTSVKRSS</sequence>
<dbReference type="EMBL" id="JACVVK020000424">
    <property type="protein sequence ID" value="KAK7474810.1"/>
    <property type="molecule type" value="Genomic_DNA"/>
</dbReference>
<dbReference type="InterPro" id="IPR029030">
    <property type="entry name" value="Caspase-like_dom_sf"/>
</dbReference>